<dbReference type="InterPro" id="IPR029070">
    <property type="entry name" value="Chitinase_insertion_sf"/>
</dbReference>
<dbReference type="InterPro" id="IPR001223">
    <property type="entry name" value="Glyco_hydro18_cat"/>
</dbReference>
<dbReference type="RefSeq" id="WP_349140310.1">
    <property type="nucleotide sequence ID" value="NZ_JBBMFT010000004.1"/>
</dbReference>
<dbReference type="SUPFAM" id="SSF51445">
    <property type="entry name" value="(Trans)glycosidases"/>
    <property type="match status" value="1"/>
</dbReference>
<keyword evidence="6" id="KW-1185">Reference proteome</keyword>
<evidence type="ECO:0000313" key="5">
    <source>
        <dbReference type="EMBL" id="MEQ2456648.1"/>
    </source>
</evidence>
<keyword evidence="1" id="KW-0677">Repeat</keyword>
<dbReference type="Proteomes" id="UP001440599">
    <property type="component" value="Unassembled WGS sequence"/>
</dbReference>
<dbReference type="PROSITE" id="PS51272">
    <property type="entry name" value="SLH"/>
    <property type="match status" value="2"/>
</dbReference>
<dbReference type="SMART" id="SM00636">
    <property type="entry name" value="Glyco_18"/>
    <property type="match status" value="1"/>
</dbReference>
<dbReference type="Gene3D" id="3.20.20.80">
    <property type="entry name" value="Glycosidases"/>
    <property type="match status" value="1"/>
</dbReference>
<dbReference type="Pfam" id="PF00704">
    <property type="entry name" value="Glyco_hydro_18"/>
    <property type="match status" value="1"/>
</dbReference>
<evidence type="ECO:0000256" key="1">
    <source>
        <dbReference type="ARBA" id="ARBA00022737"/>
    </source>
</evidence>
<feature type="chain" id="PRO_5045767419" evidence="2">
    <location>
        <begin position="28"/>
        <end position="552"/>
    </location>
</feature>
<organism evidence="5 6">
    <name type="scientific">Flavonifractor hominis</name>
    <dbReference type="NCBI Taxonomy" id="3133178"/>
    <lineage>
        <taxon>Bacteria</taxon>
        <taxon>Bacillati</taxon>
        <taxon>Bacillota</taxon>
        <taxon>Clostridia</taxon>
        <taxon>Eubacteriales</taxon>
        <taxon>Oscillospiraceae</taxon>
        <taxon>Flavonifractor</taxon>
    </lineage>
</organism>
<keyword evidence="2" id="KW-0732">Signal</keyword>
<gene>
    <name evidence="5" type="ORF">WMO45_08940</name>
</gene>
<sequence length="552" mass="60665">MKRQLCAAALATALLLCASPISPTAQAAFSDTEGSWAAEIIDKVESYGLMEGYTDGTFGVGKDITRGEFVTILCRMFDWDLVTPQAPSYIDCAASKWCYSYVETARAHNVMDPSGAFRPDDYISREEMAIMLVRALGYDTLAQDLGELSLPFDDVERNQGYIAIAYDIGMITGVAGPDGSLKFLPTTSAKREEAAAMLVRVYERYTSRVEWLHGFYAFSSYSQIALTREMDAVSLGWARMEYTADGPTLNSTSSGGNEWVKPSDSTLATSYFEQNQVPYNLNVYASAADSITLSDGTTTSTVAAVVSTPQARTQAVNALVDAASDYAGLTIDFEALKGDTLKADYVTFMEELRTALPENKTLYVCVQPDTWYTGFDYHGLGEVCDKVILMAHDYQWTSIPTSYLGTANTDSPVTPFPQIYEALRDITDPVTGVSDVSKVALAISFGTAGFHIDADGRLLDTTIYHPAQDTLTARLAQADTQVTYSEHYRNPYAIYTTEDGERYKVWYENEQSVLDKIELARMFGITGVSLWRLGNIPTATGYDVWSAVESAR</sequence>
<name>A0ABV1EPX8_9FIRM</name>
<accession>A0ABV1EPX8</accession>
<dbReference type="Pfam" id="PF00395">
    <property type="entry name" value="SLH"/>
    <property type="match status" value="2"/>
</dbReference>
<comment type="caution">
    <text evidence="5">The sequence shown here is derived from an EMBL/GenBank/DDBJ whole genome shotgun (WGS) entry which is preliminary data.</text>
</comment>
<dbReference type="Gene3D" id="3.10.50.10">
    <property type="match status" value="1"/>
</dbReference>
<dbReference type="InterPro" id="IPR001119">
    <property type="entry name" value="SLH_dom"/>
</dbReference>
<dbReference type="PANTHER" id="PTHR46066">
    <property type="entry name" value="CHITINASE DOMAIN-CONTAINING PROTEIN 1 FAMILY MEMBER"/>
    <property type="match status" value="1"/>
</dbReference>
<reference evidence="5 6" key="1">
    <citation type="submission" date="2024-03" db="EMBL/GenBank/DDBJ databases">
        <title>Human intestinal bacterial collection.</title>
        <authorList>
            <person name="Pauvert C."/>
            <person name="Hitch T.C.A."/>
            <person name="Clavel T."/>
        </authorList>
    </citation>
    <scope>NUCLEOTIDE SEQUENCE [LARGE SCALE GENOMIC DNA]</scope>
    <source>
        <strain evidence="5 6">CLA-AP-H34</strain>
    </source>
</reference>
<proteinExistence type="predicted"/>
<feature type="domain" description="GH18" evidence="4">
    <location>
        <begin position="202"/>
        <end position="552"/>
    </location>
</feature>
<dbReference type="PROSITE" id="PS51910">
    <property type="entry name" value="GH18_2"/>
    <property type="match status" value="1"/>
</dbReference>
<feature type="signal peptide" evidence="2">
    <location>
        <begin position="1"/>
        <end position="27"/>
    </location>
</feature>
<dbReference type="EMBL" id="JBBMFT010000004">
    <property type="protein sequence ID" value="MEQ2456648.1"/>
    <property type="molecule type" value="Genomic_DNA"/>
</dbReference>
<evidence type="ECO:0000259" key="4">
    <source>
        <dbReference type="PROSITE" id="PS51910"/>
    </source>
</evidence>
<dbReference type="InterPro" id="IPR017853">
    <property type="entry name" value="GH"/>
</dbReference>
<protein>
    <submittedName>
        <fullName evidence="5">S-layer homology domain-containing protein</fullName>
    </submittedName>
</protein>
<evidence type="ECO:0000313" key="6">
    <source>
        <dbReference type="Proteomes" id="UP001440599"/>
    </source>
</evidence>
<evidence type="ECO:0000256" key="2">
    <source>
        <dbReference type="SAM" id="SignalP"/>
    </source>
</evidence>
<dbReference type="InterPro" id="IPR011583">
    <property type="entry name" value="Chitinase_II/V-like_cat"/>
</dbReference>
<feature type="domain" description="SLH" evidence="3">
    <location>
        <begin position="88"/>
        <end position="146"/>
    </location>
</feature>
<dbReference type="PANTHER" id="PTHR46066:SF2">
    <property type="entry name" value="CHITINASE DOMAIN-CONTAINING PROTEIN 1"/>
    <property type="match status" value="1"/>
</dbReference>
<feature type="domain" description="SLH" evidence="3">
    <location>
        <begin position="24"/>
        <end position="87"/>
    </location>
</feature>
<evidence type="ECO:0000259" key="3">
    <source>
        <dbReference type="PROSITE" id="PS51272"/>
    </source>
</evidence>